<keyword evidence="2" id="KW-0238">DNA-binding</keyword>
<accession>A0ABY7YUZ4</accession>
<proteinExistence type="predicted"/>
<dbReference type="RefSeq" id="WP_282210699.1">
    <property type="nucleotide sequence ID" value="NZ_CP118247.1"/>
</dbReference>
<keyword evidence="3" id="KW-0804">Transcription</keyword>
<evidence type="ECO:0000313" key="6">
    <source>
        <dbReference type="Proteomes" id="UP001222118"/>
    </source>
</evidence>
<dbReference type="InterPro" id="IPR036388">
    <property type="entry name" value="WH-like_DNA-bd_sf"/>
</dbReference>
<evidence type="ECO:0000259" key="4">
    <source>
        <dbReference type="PROSITE" id="PS50949"/>
    </source>
</evidence>
<name>A0ABY7YUZ4_9HYPH</name>
<evidence type="ECO:0000256" key="3">
    <source>
        <dbReference type="ARBA" id="ARBA00023163"/>
    </source>
</evidence>
<dbReference type="Gene3D" id="1.20.120.530">
    <property type="entry name" value="GntR ligand-binding domain-like"/>
    <property type="match status" value="1"/>
</dbReference>
<gene>
    <name evidence="5" type="ORF">PSQ90_12885</name>
</gene>
<protein>
    <submittedName>
        <fullName evidence="5">FadR/GntR family transcriptional regulator</fullName>
    </submittedName>
</protein>
<organism evidence="5 6">
    <name type="scientific">Devosia rhodophyticola</name>
    <dbReference type="NCBI Taxonomy" id="3026423"/>
    <lineage>
        <taxon>Bacteria</taxon>
        <taxon>Pseudomonadati</taxon>
        <taxon>Pseudomonadota</taxon>
        <taxon>Alphaproteobacteria</taxon>
        <taxon>Hyphomicrobiales</taxon>
        <taxon>Devosiaceae</taxon>
        <taxon>Devosia</taxon>
    </lineage>
</organism>
<dbReference type="SUPFAM" id="SSF48008">
    <property type="entry name" value="GntR ligand-binding domain-like"/>
    <property type="match status" value="1"/>
</dbReference>
<dbReference type="SUPFAM" id="SSF46785">
    <property type="entry name" value="Winged helix' DNA-binding domain"/>
    <property type="match status" value="1"/>
</dbReference>
<evidence type="ECO:0000256" key="2">
    <source>
        <dbReference type="ARBA" id="ARBA00023125"/>
    </source>
</evidence>
<dbReference type="Pfam" id="PF07729">
    <property type="entry name" value="FCD"/>
    <property type="match status" value="1"/>
</dbReference>
<dbReference type="PROSITE" id="PS50949">
    <property type="entry name" value="HTH_GNTR"/>
    <property type="match status" value="1"/>
</dbReference>
<dbReference type="InterPro" id="IPR011711">
    <property type="entry name" value="GntR_C"/>
</dbReference>
<dbReference type="PANTHER" id="PTHR43537">
    <property type="entry name" value="TRANSCRIPTIONAL REGULATOR, GNTR FAMILY"/>
    <property type="match status" value="1"/>
</dbReference>
<evidence type="ECO:0000313" key="5">
    <source>
        <dbReference type="EMBL" id="WDR05180.1"/>
    </source>
</evidence>
<dbReference type="PRINTS" id="PR00035">
    <property type="entry name" value="HTHGNTR"/>
</dbReference>
<dbReference type="Gene3D" id="1.10.10.10">
    <property type="entry name" value="Winged helix-like DNA-binding domain superfamily/Winged helix DNA-binding domain"/>
    <property type="match status" value="1"/>
</dbReference>
<dbReference type="InterPro" id="IPR036390">
    <property type="entry name" value="WH_DNA-bd_sf"/>
</dbReference>
<evidence type="ECO:0000256" key="1">
    <source>
        <dbReference type="ARBA" id="ARBA00023015"/>
    </source>
</evidence>
<feature type="domain" description="HTH gntR-type" evidence="4">
    <location>
        <begin position="13"/>
        <end position="81"/>
    </location>
</feature>
<reference evidence="5 6" key="1">
    <citation type="submission" date="2023-02" db="EMBL/GenBank/DDBJ databases">
        <title>Devosia chondri sp. nov., isolated from the phycosphere of marine algae.</title>
        <authorList>
            <person name="Kim J.M."/>
            <person name="Lee J.K."/>
            <person name="Choi B.J."/>
            <person name="Bayburt H."/>
            <person name="Jeon C.O."/>
        </authorList>
    </citation>
    <scope>NUCLEOTIDE SEQUENCE [LARGE SCALE GENOMIC DNA]</scope>
    <source>
        <strain evidence="5 6">G2-5</strain>
    </source>
</reference>
<dbReference type="EMBL" id="CP118247">
    <property type="protein sequence ID" value="WDR05180.1"/>
    <property type="molecule type" value="Genomic_DNA"/>
</dbReference>
<dbReference type="SMART" id="SM00895">
    <property type="entry name" value="FCD"/>
    <property type="match status" value="1"/>
</dbReference>
<dbReference type="InterPro" id="IPR008920">
    <property type="entry name" value="TF_FadR/GntR_C"/>
</dbReference>
<dbReference type="Pfam" id="PF00392">
    <property type="entry name" value="GntR"/>
    <property type="match status" value="1"/>
</dbReference>
<dbReference type="Proteomes" id="UP001222118">
    <property type="component" value="Chromosome"/>
</dbReference>
<dbReference type="CDD" id="cd07377">
    <property type="entry name" value="WHTH_GntR"/>
    <property type="match status" value="1"/>
</dbReference>
<keyword evidence="6" id="KW-1185">Reference proteome</keyword>
<dbReference type="PANTHER" id="PTHR43537:SF44">
    <property type="entry name" value="GNTR FAMILY REGULATORY PROTEIN"/>
    <property type="match status" value="1"/>
</dbReference>
<dbReference type="InterPro" id="IPR000524">
    <property type="entry name" value="Tscrpt_reg_HTH_GntR"/>
</dbReference>
<dbReference type="SMART" id="SM00345">
    <property type="entry name" value="HTH_GNTR"/>
    <property type="match status" value="1"/>
</dbReference>
<keyword evidence="1" id="KW-0805">Transcription regulation</keyword>
<sequence length="239" mass="25588">MFRAMHSDDTAVETGAAAIARRLASAILRGQYPPQSLLPGEIELATQFGASRTSVREALKSLSAKGLILSRKKAGTSVRPRADWQMLDRDLLALRLEIGPEHSFATDLLALRQAIEPAAAAAAAQFQDKAAIAVIAGAFAEMEAASHDRKRFVDPDLRFHKAILAASGNEFMMAFGAMIEAGLAAFITISLRHTEAPAPSVPLHHNILKAIEAADPDAARTAMETLLSRTKSNINQDLA</sequence>